<keyword evidence="4" id="KW-1185">Reference proteome</keyword>
<dbReference type="AlphaFoldDB" id="A0AAN6X1A2"/>
<dbReference type="EMBL" id="MU864356">
    <property type="protein sequence ID" value="KAK4192124.1"/>
    <property type="molecule type" value="Genomic_DNA"/>
</dbReference>
<protein>
    <submittedName>
        <fullName evidence="3">Uncharacterized protein</fullName>
    </submittedName>
</protein>
<feature type="chain" id="PRO_5042920342" evidence="2">
    <location>
        <begin position="20"/>
        <end position="427"/>
    </location>
</feature>
<accession>A0AAN6X1A2</accession>
<organism evidence="3 4">
    <name type="scientific">Podospora australis</name>
    <dbReference type="NCBI Taxonomy" id="1536484"/>
    <lineage>
        <taxon>Eukaryota</taxon>
        <taxon>Fungi</taxon>
        <taxon>Dikarya</taxon>
        <taxon>Ascomycota</taxon>
        <taxon>Pezizomycotina</taxon>
        <taxon>Sordariomycetes</taxon>
        <taxon>Sordariomycetidae</taxon>
        <taxon>Sordariales</taxon>
        <taxon>Podosporaceae</taxon>
        <taxon>Podospora</taxon>
    </lineage>
</organism>
<reference evidence="3" key="2">
    <citation type="submission" date="2023-05" db="EMBL/GenBank/DDBJ databases">
        <authorList>
            <consortium name="Lawrence Berkeley National Laboratory"/>
            <person name="Steindorff A."/>
            <person name="Hensen N."/>
            <person name="Bonometti L."/>
            <person name="Westerberg I."/>
            <person name="Brannstrom I.O."/>
            <person name="Guillou S."/>
            <person name="Cros-Aarteil S."/>
            <person name="Calhoun S."/>
            <person name="Haridas S."/>
            <person name="Kuo A."/>
            <person name="Mondo S."/>
            <person name="Pangilinan J."/>
            <person name="Riley R."/>
            <person name="Labutti K."/>
            <person name="Andreopoulos B."/>
            <person name="Lipzen A."/>
            <person name="Chen C."/>
            <person name="Yanf M."/>
            <person name="Daum C."/>
            <person name="Ng V."/>
            <person name="Clum A."/>
            <person name="Ohm R."/>
            <person name="Martin F."/>
            <person name="Silar P."/>
            <person name="Natvig D."/>
            <person name="Lalanne C."/>
            <person name="Gautier V."/>
            <person name="Ament-Velasquez S.L."/>
            <person name="Kruys A."/>
            <person name="Hutchinson M.I."/>
            <person name="Powell A.J."/>
            <person name="Barry K."/>
            <person name="Miller A.N."/>
            <person name="Grigoriev I.V."/>
            <person name="Debuchy R."/>
            <person name="Gladieux P."/>
            <person name="Thoren M.H."/>
            <person name="Johannesson H."/>
        </authorList>
    </citation>
    <scope>NUCLEOTIDE SEQUENCE</scope>
    <source>
        <strain evidence="3">PSN309</strain>
    </source>
</reference>
<evidence type="ECO:0000313" key="3">
    <source>
        <dbReference type="EMBL" id="KAK4192124.1"/>
    </source>
</evidence>
<evidence type="ECO:0000256" key="2">
    <source>
        <dbReference type="SAM" id="SignalP"/>
    </source>
</evidence>
<feature type="compositionally biased region" description="Basic residues" evidence="1">
    <location>
        <begin position="412"/>
        <end position="427"/>
    </location>
</feature>
<reference evidence="3" key="1">
    <citation type="journal article" date="2023" name="Mol. Phylogenet. Evol.">
        <title>Genome-scale phylogeny and comparative genomics of the fungal order Sordariales.</title>
        <authorList>
            <person name="Hensen N."/>
            <person name="Bonometti L."/>
            <person name="Westerberg I."/>
            <person name="Brannstrom I.O."/>
            <person name="Guillou S."/>
            <person name="Cros-Aarteil S."/>
            <person name="Calhoun S."/>
            <person name="Haridas S."/>
            <person name="Kuo A."/>
            <person name="Mondo S."/>
            <person name="Pangilinan J."/>
            <person name="Riley R."/>
            <person name="LaButti K."/>
            <person name="Andreopoulos B."/>
            <person name="Lipzen A."/>
            <person name="Chen C."/>
            <person name="Yan M."/>
            <person name="Daum C."/>
            <person name="Ng V."/>
            <person name="Clum A."/>
            <person name="Steindorff A."/>
            <person name="Ohm R.A."/>
            <person name="Martin F."/>
            <person name="Silar P."/>
            <person name="Natvig D.O."/>
            <person name="Lalanne C."/>
            <person name="Gautier V."/>
            <person name="Ament-Velasquez S.L."/>
            <person name="Kruys A."/>
            <person name="Hutchinson M.I."/>
            <person name="Powell A.J."/>
            <person name="Barry K."/>
            <person name="Miller A.N."/>
            <person name="Grigoriev I.V."/>
            <person name="Debuchy R."/>
            <person name="Gladieux P."/>
            <person name="Hiltunen Thoren M."/>
            <person name="Johannesson H."/>
        </authorList>
    </citation>
    <scope>NUCLEOTIDE SEQUENCE</scope>
    <source>
        <strain evidence="3">PSN309</strain>
    </source>
</reference>
<sequence length="427" mass="45385">MYFRRILAVFAGLGSMAVGAPAPVEQETIPSAKGLKHTTKAQKRSLSFPQSAIDVLEGSPISQLARIAELQLASLLESQIALAVQLETIKNNVRINTFRTQFSQVNCVIITVTNVVDQRDPNNINNRYLLNQLRIDHGFPDKELLVMVTDAQTMTISATSATPPTSTIPTATLDFSQSTMTNSLDLGALGNFLQSTAAPSASFLNHRSSHQQPQRREVNIIGLDNGNGDAPFAIGGSPFGLFDQPLLLPFGTTAPTAGLVLQDPAVIIFPDQQGTFVETLDTFATDCLLSGATGGGIFNLFNEQDGQSLLYPSFEAALAAQLANLNLGGVLRTGGVLPLPIIPPSVLAANPELASELDEQQQEDPALTENLSGEEPTPTQTGDDTEETQATAVSESTQTGATAPDPTQGQGKGRHRGGRQRRAFLKA</sequence>
<gene>
    <name evidence="3" type="ORF">QBC35DRAFT_459762</name>
</gene>
<evidence type="ECO:0000256" key="1">
    <source>
        <dbReference type="SAM" id="MobiDB-lite"/>
    </source>
</evidence>
<feature type="region of interest" description="Disordered" evidence="1">
    <location>
        <begin position="354"/>
        <end position="427"/>
    </location>
</feature>
<comment type="caution">
    <text evidence="3">The sequence shown here is derived from an EMBL/GenBank/DDBJ whole genome shotgun (WGS) entry which is preliminary data.</text>
</comment>
<dbReference type="Proteomes" id="UP001302126">
    <property type="component" value="Unassembled WGS sequence"/>
</dbReference>
<proteinExistence type="predicted"/>
<feature type="signal peptide" evidence="2">
    <location>
        <begin position="1"/>
        <end position="19"/>
    </location>
</feature>
<feature type="compositionally biased region" description="Polar residues" evidence="1">
    <location>
        <begin position="377"/>
        <end position="407"/>
    </location>
</feature>
<evidence type="ECO:0000313" key="4">
    <source>
        <dbReference type="Proteomes" id="UP001302126"/>
    </source>
</evidence>
<keyword evidence="2" id="KW-0732">Signal</keyword>
<name>A0AAN6X1A2_9PEZI</name>